<gene>
    <name evidence="3" type="ORF">UFOVP1003_23</name>
    <name evidence="4" type="ORF">UFOVP1153_39</name>
    <name evidence="1" type="ORF">UFOVP493_39</name>
    <name evidence="2" type="ORF">UFOVP829_7</name>
</gene>
<reference evidence="3" key="1">
    <citation type="submission" date="2020-05" db="EMBL/GenBank/DDBJ databases">
        <authorList>
            <person name="Chiriac C."/>
            <person name="Salcher M."/>
            <person name="Ghai R."/>
            <person name="Kavagutti S V."/>
        </authorList>
    </citation>
    <scope>NUCLEOTIDE SEQUENCE</scope>
</reference>
<dbReference type="EMBL" id="LR797104">
    <property type="protein sequence ID" value="CAB4187627.1"/>
    <property type="molecule type" value="Genomic_DNA"/>
</dbReference>
<sequence>MSVYYDILNALKTRITTAVASENPLPTVALRKRPVMIGGDPFPMIVIAPGDGGEAIEQETFNLHVTYSYPAIICLYLAGDRDQTLDTQGYLGLRQTIRDAIYQPLLAGAGTVYDTQLSLGGSFIQVENRSTVELTTFRLSFLSSETRSA</sequence>
<evidence type="ECO:0000313" key="1">
    <source>
        <dbReference type="EMBL" id="CAB4146829.1"/>
    </source>
</evidence>
<evidence type="ECO:0000313" key="2">
    <source>
        <dbReference type="EMBL" id="CAB4164171.1"/>
    </source>
</evidence>
<proteinExistence type="predicted"/>
<dbReference type="EMBL" id="LR796764">
    <property type="protein sequence ID" value="CAB4164171.1"/>
    <property type="molecule type" value="Genomic_DNA"/>
</dbReference>
<name>A0A6J5Q2A6_9CAUD</name>
<organism evidence="3">
    <name type="scientific">uncultured Caudovirales phage</name>
    <dbReference type="NCBI Taxonomy" id="2100421"/>
    <lineage>
        <taxon>Viruses</taxon>
        <taxon>Duplodnaviria</taxon>
        <taxon>Heunggongvirae</taxon>
        <taxon>Uroviricota</taxon>
        <taxon>Caudoviricetes</taxon>
        <taxon>Peduoviridae</taxon>
        <taxon>Maltschvirus</taxon>
        <taxon>Maltschvirus maltsch</taxon>
    </lineage>
</organism>
<evidence type="ECO:0000313" key="3">
    <source>
        <dbReference type="EMBL" id="CAB4177632.1"/>
    </source>
</evidence>
<dbReference type="EMBL" id="LR796473">
    <property type="protein sequence ID" value="CAB4146829.1"/>
    <property type="molecule type" value="Genomic_DNA"/>
</dbReference>
<accession>A0A6J5Q2A6</accession>
<dbReference type="EMBL" id="LR796951">
    <property type="protein sequence ID" value="CAB4177632.1"/>
    <property type="molecule type" value="Genomic_DNA"/>
</dbReference>
<evidence type="ECO:0000313" key="4">
    <source>
        <dbReference type="EMBL" id="CAB4187627.1"/>
    </source>
</evidence>
<protein>
    <submittedName>
        <fullName evidence="3">Uncharacterized protein</fullName>
    </submittedName>
</protein>